<evidence type="ECO:0000256" key="7">
    <source>
        <dbReference type="ARBA" id="ARBA00034808"/>
    </source>
</evidence>
<keyword evidence="3 9" id="KW-0347">Helicase</keyword>
<feature type="domain" description="UvrD-like helicase ATP-binding" evidence="10">
    <location>
        <begin position="5"/>
        <end position="470"/>
    </location>
</feature>
<dbReference type="InterPro" id="IPR000212">
    <property type="entry name" value="DNA_helicase_UvrD/REP"/>
</dbReference>
<dbReference type="PANTHER" id="PTHR11070:SF2">
    <property type="entry name" value="ATP-DEPENDENT DNA HELICASE SRS2"/>
    <property type="match status" value="1"/>
</dbReference>
<dbReference type="PANTHER" id="PTHR11070">
    <property type="entry name" value="UVRD / RECB / PCRA DNA HELICASE FAMILY MEMBER"/>
    <property type="match status" value="1"/>
</dbReference>
<dbReference type="CDD" id="cd18807">
    <property type="entry name" value="SF1_C_UvrD"/>
    <property type="match status" value="1"/>
</dbReference>
<accession>A0A087CP65</accession>
<dbReference type="GO" id="GO:0003677">
    <property type="term" value="F:DNA binding"/>
    <property type="evidence" value="ECO:0007669"/>
    <property type="project" value="InterPro"/>
</dbReference>
<evidence type="ECO:0000256" key="4">
    <source>
        <dbReference type="ARBA" id="ARBA00022840"/>
    </source>
</evidence>
<evidence type="ECO:0000313" key="12">
    <source>
        <dbReference type="Proteomes" id="UP000029078"/>
    </source>
</evidence>
<comment type="caution">
    <text evidence="11">The sequence shown here is derived from an EMBL/GenBank/DDBJ whole genome shotgun (WGS) entry which is preliminary data.</text>
</comment>
<name>A0A087CP65_BIFRU</name>
<comment type="catalytic activity">
    <reaction evidence="6">
        <text>Couples ATP hydrolysis with the unwinding of duplex DNA by translocating in the 3'-5' direction.</text>
        <dbReference type="EC" id="5.6.2.4"/>
    </reaction>
</comment>
<dbReference type="Proteomes" id="UP000029078">
    <property type="component" value="Unassembled WGS sequence"/>
</dbReference>
<dbReference type="RefSeq" id="WP_034884997.1">
    <property type="nucleotide sequence ID" value="NZ_JGZL01000022.1"/>
</dbReference>
<dbReference type="GO" id="GO:0000725">
    <property type="term" value="P:recombinational repair"/>
    <property type="evidence" value="ECO:0007669"/>
    <property type="project" value="TreeGrafter"/>
</dbReference>
<evidence type="ECO:0000256" key="2">
    <source>
        <dbReference type="ARBA" id="ARBA00022801"/>
    </source>
</evidence>
<keyword evidence="4 9" id="KW-0067">ATP-binding</keyword>
<evidence type="ECO:0000256" key="3">
    <source>
        <dbReference type="ARBA" id="ARBA00022806"/>
    </source>
</evidence>
<evidence type="ECO:0000256" key="8">
    <source>
        <dbReference type="ARBA" id="ARBA00048988"/>
    </source>
</evidence>
<dbReference type="PROSITE" id="PS51198">
    <property type="entry name" value="UVRD_HELICASE_ATP_BIND"/>
    <property type="match status" value="1"/>
</dbReference>
<dbReference type="AlphaFoldDB" id="A0A087CP65"/>
<dbReference type="Gene3D" id="3.40.50.300">
    <property type="entry name" value="P-loop containing nucleotide triphosphate hydrolases"/>
    <property type="match status" value="3"/>
</dbReference>
<dbReference type="EC" id="5.6.2.4" evidence="7"/>
<dbReference type="InterPro" id="IPR014016">
    <property type="entry name" value="UvrD-like_ATP-bd"/>
</dbReference>
<comment type="catalytic activity">
    <reaction evidence="8">
        <text>ATP + H2O = ADP + phosphate + H(+)</text>
        <dbReference type="Rhea" id="RHEA:13065"/>
        <dbReference type="ChEBI" id="CHEBI:15377"/>
        <dbReference type="ChEBI" id="CHEBI:15378"/>
        <dbReference type="ChEBI" id="CHEBI:30616"/>
        <dbReference type="ChEBI" id="CHEBI:43474"/>
        <dbReference type="ChEBI" id="CHEBI:456216"/>
        <dbReference type="EC" id="5.6.2.4"/>
    </reaction>
</comment>
<organism evidence="11 12">
    <name type="scientific">Bifidobacterium ruminantium</name>
    <dbReference type="NCBI Taxonomy" id="78346"/>
    <lineage>
        <taxon>Bacteria</taxon>
        <taxon>Bacillati</taxon>
        <taxon>Actinomycetota</taxon>
        <taxon>Actinomycetes</taxon>
        <taxon>Bifidobacteriales</taxon>
        <taxon>Bifidobacteriaceae</taxon>
        <taxon>Bifidobacterium</taxon>
    </lineage>
</organism>
<proteinExistence type="predicted"/>
<keyword evidence="5" id="KW-0413">Isomerase</keyword>
<dbReference type="eggNOG" id="COG0210">
    <property type="taxonomic scope" value="Bacteria"/>
</dbReference>
<dbReference type="EMBL" id="JGZL01000022">
    <property type="protein sequence ID" value="KFI85065.1"/>
    <property type="molecule type" value="Genomic_DNA"/>
</dbReference>
<feature type="non-terminal residue" evidence="11">
    <location>
        <position position="1211"/>
    </location>
</feature>
<keyword evidence="12" id="KW-1185">Reference proteome</keyword>
<evidence type="ECO:0000256" key="9">
    <source>
        <dbReference type="PROSITE-ProRule" id="PRU00560"/>
    </source>
</evidence>
<sequence length="1211" mass="136296">MVNNVSLTAEQQVVMNCTDKFVLVSACPGSGKSYTLRNMRRANGDITLSFAKSDADAARKQLEGAGDSDASKTVRTMDSLALQCLHDAGIECKLTDTDYFDGNHSDVLNEFARVFYDGSGDNPFDAVNNVMRAMNKKRNGRAVLIKVKELGKFVSDYMSTGVLPSSNSARKPLNDFVQNWVKFLRKIAAVNYVREFFVSDDNWNLLVRLSFESIDSMRAALGVSADISDSDLRALVSLECKRHLMDAPVRLFTNRKLWAVLDSLLANTGWIEWSRDFMEAGNWMMLDKKDKCGLNAHEFSDAMILISSGISLPRDYHNLHYRGQKLDEALKDVHHRLAGKLKPAIVAAWDSGLHIPDTYSVSELSCEFYRLALKDKRDADANGTKPSMLQSVADSMNFDRILVDEGQDMSTVQANIIDRFAADTDVRVVVFYDGDQSLYEFRNAAGNLALLGGSYETATRLNLTYNFRSTHAIIDVANALRSNIVDSAGKTIVANRPEIGVKPVVRGFASPKDEAIAITAWVEAKLDALRAYVDENPDEARKMYDNIAVIVRNHFVGDLILRELRAHLSTAGVRVANRPTVIDSDGKRVPQHVYVINAHQSKGREYSCVWVAGVDNHVWPYEITGKTRTRADRRTDLQSELRLLFVAVTRARNELVLSYAAYRQLSSELRVSKDGIKVENKYGKQMTGASRFLKAPLRSKNPVVYIPANLTDWEEISKLSERKEALKMLDADLEDFAHGKVSNYKIQKSFETFADINNALQNRSAASLGLDPDPKFEARAERIGACANTLDIGLFKTDAEIDGLSAGITNYHRCRDRMCAIDQAMDAAELSGRLLTAMEIIQYSLQAKPVYEIEWERAAAGEDADSNGFKLDSDGNRIPLLDALGRRIPVYLTDGNGNVLLDSRGYKRQKPSGTFSASIPANSRHLPITITYTPEQLHHDVDVKWNHSREKDRSGRKDVERFTLDKGWSSHSHWLFLTITEQNIKLEDVLNEDEHGRNRIQDFGYRVMNALNPSRRRDWARRNINGVWMTIEITVKEDAAGQVWLHVHAHCLLDMNKNYRGFEFKRQGLAWQRGTNGKYVLDSAGNRMPLLDFNGNQVVYDEWAQYLQKSMKLSYLPIVRVERVVDKPARDCKPGEAALGTIFVELTKYATKPAELYSCDPNDPEHYVSKGNVDRVVRILAEAMQGVRMKRAYGSIKEAMDRLRKNANHSI</sequence>
<dbReference type="GO" id="GO:0043138">
    <property type="term" value="F:3'-5' DNA helicase activity"/>
    <property type="evidence" value="ECO:0007669"/>
    <property type="project" value="UniProtKB-EC"/>
</dbReference>
<evidence type="ECO:0000313" key="11">
    <source>
        <dbReference type="EMBL" id="KFI85065.1"/>
    </source>
</evidence>
<keyword evidence="2 9" id="KW-0378">Hydrolase</keyword>
<dbReference type="GO" id="GO:0005524">
    <property type="term" value="F:ATP binding"/>
    <property type="evidence" value="ECO:0007669"/>
    <property type="project" value="UniProtKB-UniRule"/>
</dbReference>
<dbReference type="STRING" id="78346.BRUM_1915"/>
<keyword evidence="1 9" id="KW-0547">Nucleotide-binding</keyword>
<reference evidence="11 12" key="1">
    <citation type="submission" date="2014-03" db="EMBL/GenBank/DDBJ databases">
        <title>Genomics of Bifidobacteria.</title>
        <authorList>
            <person name="Ventura M."/>
            <person name="Milani C."/>
            <person name="Lugli G.A."/>
        </authorList>
    </citation>
    <scope>NUCLEOTIDE SEQUENCE [LARGE SCALE GENOMIC DNA]</scope>
    <source>
        <strain evidence="11 12">LMG 21811</strain>
    </source>
</reference>
<evidence type="ECO:0000256" key="6">
    <source>
        <dbReference type="ARBA" id="ARBA00034617"/>
    </source>
</evidence>
<protein>
    <recommendedName>
        <fullName evidence="7">DNA 3'-5' helicase</fullName>
        <ecNumber evidence="7">5.6.2.4</ecNumber>
    </recommendedName>
</protein>
<dbReference type="GO" id="GO:0016787">
    <property type="term" value="F:hydrolase activity"/>
    <property type="evidence" value="ECO:0007669"/>
    <property type="project" value="UniProtKB-UniRule"/>
</dbReference>
<dbReference type="Pfam" id="PF13361">
    <property type="entry name" value="UvrD_C"/>
    <property type="match status" value="1"/>
</dbReference>
<gene>
    <name evidence="11" type="ORF">BRUM_1915</name>
</gene>
<feature type="binding site" evidence="9">
    <location>
        <begin position="26"/>
        <end position="33"/>
    </location>
    <ligand>
        <name>ATP</name>
        <dbReference type="ChEBI" id="CHEBI:30616"/>
    </ligand>
</feature>
<evidence type="ECO:0000256" key="1">
    <source>
        <dbReference type="ARBA" id="ARBA00022741"/>
    </source>
</evidence>
<evidence type="ECO:0000259" key="10">
    <source>
        <dbReference type="PROSITE" id="PS51198"/>
    </source>
</evidence>
<evidence type="ECO:0000256" key="5">
    <source>
        <dbReference type="ARBA" id="ARBA00023235"/>
    </source>
</evidence>
<dbReference type="Pfam" id="PF00580">
    <property type="entry name" value="UvrD-helicase"/>
    <property type="match status" value="1"/>
</dbReference>
<dbReference type="SUPFAM" id="SSF52540">
    <property type="entry name" value="P-loop containing nucleoside triphosphate hydrolases"/>
    <property type="match status" value="1"/>
</dbReference>
<dbReference type="InterPro" id="IPR027417">
    <property type="entry name" value="P-loop_NTPase"/>
</dbReference>
<dbReference type="InterPro" id="IPR014017">
    <property type="entry name" value="DNA_helicase_UvrD-like_C"/>
</dbReference>